<evidence type="ECO:0000313" key="3">
    <source>
        <dbReference type="Proteomes" id="UP001597506"/>
    </source>
</evidence>
<accession>A0ABW5RTP8</accession>
<evidence type="ECO:0000256" key="1">
    <source>
        <dbReference type="SAM" id="Phobius"/>
    </source>
</evidence>
<dbReference type="RefSeq" id="WP_377936760.1">
    <property type="nucleotide sequence ID" value="NZ_JBHUMF010000031.1"/>
</dbReference>
<keyword evidence="1" id="KW-0812">Transmembrane</keyword>
<sequence>MLIAIYFFLIGAIFYKMFIQLSRHENQKRVDINLNSIEHTPVVLNKDKAAKNNA</sequence>
<proteinExistence type="predicted"/>
<gene>
    <name evidence="2" type="ORF">ACFSUL_15045</name>
</gene>
<comment type="caution">
    <text evidence="2">The sequence shown here is derived from an EMBL/GenBank/DDBJ whole genome shotgun (WGS) entry which is preliminary data.</text>
</comment>
<reference evidence="3" key="1">
    <citation type="journal article" date="2019" name="Int. J. Syst. Evol. Microbiol.">
        <title>The Global Catalogue of Microorganisms (GCM) 10K type strain sequencing project: providing services to taxonomists for standard genome sequencing and annotation.</title>
        <authorList>
            <consortium name="The Broad Institute Genomics Platform"/>
            <consortium name="The Broad Institute Genome Sequencing Center for Infectious Disease"/>
            <person name="Wu L."/>
            <person name="Ma J."/>
        </authorList>
    </citation>
    <scope>NUCLEOTIDE SEQUENCE [LARGE SCALE GENOMIC DNA]</scope>
    <source>
        <strain evidence="3">KCTC 3913</strain>
    </source>
</reference>
<keyword evidence="1" id="KW-0472">Membrane</keyword>
<keyword evidence="1" id="KW-1133">Transmembrane helix</keyword>
<evidence type="ECO:0000313" key="2">
    <source>
        <dbReference type="EMBL" id="MFD2682055.1"/>
    </source>
</evidence>
<keyword evidence="3" id="KW-1185">Reference proteome</keyword>
<protein>
    <submittedName>
        <fullName evidence="2">Uncharacterized protein</fullName>
    </submittedName>
</protein>
<feature type="transmembrane region" description="Helical" evidence="1">
    <location>
        <begin position="6"/>
        <end position="22"/>
    </location>
</feature>
<dbReference type="Proteomes" id="UP001597506">
    <property type="component" value="Unassembled WGS sequence"/>
</dbReference>
<name>A0ABW5RTP8_9BACI</name>
<organism evidence="2 3">
    <name type="scientific">Bacillus seohaeanensis</name>
    <dbReference type="NCBI Taxonomy" id="284580"/>
    <lineage>
        <taxon>Bacteria</taxon>
        <taxon>Bacillati</taxon>
        <taxon>Bacillota</taxon>
        <taxon>Bacilli</taxon>
        <taxon>Bacillales</taxon>
        <taxon>Bacillaceae</taxon>
        <taxon>Bacillus</taxon>
    </lineage>
</organism>
<dbReference type="EMBL" id="JBHUMF010000031">
    <property type="protein sequence ID" value="MFD2682055.1"/>
    <property type="molecule type" value="Genomic_DNA"/>
</dbReference>